<dbReference type="Proteomes" id="UP000261223">
    <property type="component" value="Unassembled WGS sequence"/>
</dbReference>
<keyword evidence="1 4" id="KW-0808">Transferase</keyword>
<dbReference type="PANTHER" id="PTHR43800:SF1">
    <property type="entry name" value="PEPTIDYL-LYSINE N-ACETYLTRANSFERASE YJAB"/>
    <property type="match status" value="1"/>
</dbReference>
<dbReference type="SUPFAM" id="SSF55729">
    <property type="entry name" value="Acyl-CoA N-acyltransferases (Nat)"/>
    <property type="match status" value="1"/>
</dbReference>
<organism evidence="4 5">
    <name type="scientific">Bacteroides stercoris</name>
    <dbReference type="NCBI Taxonomy" id="46506"/>
    <lineage>
        <taxon>Bacteria</taxon>
        <taxon>Pseudomonadati</taxon>
        <taxon>Bacteroidota</taxon>
        <taxon>Bacteroidia</taxon>
        <taxon>Bacteroidales</taxon>
        <taxon>Bacteroidaceae</taxon>
        <taxon>Bacteroides</taxon>
    </lineage>
</organism>
<evidence type="ECO:0000256" key="1">
    <source>
        <dbReference type="ARBA" id="ARBA00022679"/>
    </source>
</evidence>
<evidence type="ECO:0000256" key="2">
    <source>
        <dbReference type="ARBA" id="ARBA00023315"/>
    </source>
</evidence>
<reference evidence="4 5" key="1">
    <citation type="submission" date="2018-08" db="EMBL/GenBank/DDBJ databases">
        <title>A genome reference for cultivated species of the human gut microbiota.</title>
        <authorList>
            <person name="Zou Y."/>
            <person name="Xue W."/>
            <person name="Luo G."/>
        </authorList>
    </citation>
    <scope>NUCLEOTIDE SEQUENCE [LARGE SCALE GENOMIC DNA]</scope>
    <source>
        <strain evidence="4 5">TF03-6</strain>
    </source>
</reference>
<dbReference type="Pfam" id="PF13673">
    <property type="entry name" value="Acetyltransf_10"/>
    <property type="match status" value="1"/>
</dbReference>
<protein>
    <submittedName>
        <fullName evidence="4">GNAT family N-acetyltransferase</fullName>
    </submittedName>
</protein>
<dbReference type="InterPro" id="IPR000182">
    <property type="entry name" value="GNAT_dom"/>
</dbReference>
<dbReference type="AlphaFoldDB" id="A0A3E4UP92"/>
<comment type="caution">
    <text evidence="4">The sequence shown here is derived from an EMBL/GenBank/DDBJ whole genome shotgun (WGS) entry which is preliminary data.</text>
</comment>
<evidence type="ECO:0000313" key="4">
    <source>
        <dbReference type="EMBL" id="RGM13251.1"/>
    </source>
</evidence>
<keyword evidence="2" id="KW-0012">Acyltransferase</keyword>
<dbReference type="GO" id="GO:0016747">
    <property type="term" value="F:acyltransferase activity, transferring groups other than amino-acyl groups"/>
    <property type="evidence" value="ECO:0007669"/>
    <property type="project" value="InterPro"/>
</dbReference>
<dbReference type="PANTHER" id="PTHR43800">
    <property type="entry name" value="PEPTIDYL-LYSINE N-ACETYLTRANSFERASE YJAB"/>
    <property type="match status" value="1"/>
</dbReference>
<dbReference type="Gene3D" id="3.40.630.30">
    <property type="match status" value="1"/>
</dbReference>
<proteinExistence type="predicted"/>
<name>A0A3E4UP92_BACSE</name>
<dbReference type="PROSITE" id="PS51186">
    <property type="entry name" value="GNAT"/>
    <property type="match status" value="1"/>
</dbReference>
<feature type="domain" description="N-acetyltransferase" evidence="3">
    <location>
        <begin position="1"/>
        <end position="146"/>
    </location>
</feature>
<sequence length="146" mass="16542">MKIQEIQGNRDSGLLDALTEVWNESVRTSHHFLSEPDIEQLKPYVDMALREVEHLVVVYCGQQAKGFMGIQGDKVEMLFLSPECTGQGWGSILVDRAIGSYGATKVDVNEQNDQATRFYLHKGFRTMSRDTLDEQGNPFPILHLTR</sequence>
<gene>
    <name evidence="4" type="ORF">DXC34_09265</name>
</gene>
<evidence type="ECO:0000313" key="5">
    <source>
        <dbReference type="Proteomes" id="UP000261223"/>
    </source>
</evidence>
<dbReference type="EMBL" id="QSSV01000010">
    <property type="protein sequence ID" value="RGM13251.1"/>
    <property type="molecule type" value="Genomic_DNA"/>
</dbReference>
<dbReference type="InterPro" id="IPR016181">
    <property type="entry name" value="Acyl_CoA_acyltransferase"/>
</dbReference>
<evidence type="ECO:0000259" key="3">
    <source>
        <dbReference type="PROSITE" id="PS51186"/>
    </source>
</evidence>
<accession>A0A3E4UP92</accession>